<dbReference type="Proteomes" id="UP001341281">
    <property type="component" value="Chromosome 04"/>
</dbReference>
<feature type="non-terminal residue" evidence="1">
    <location>
        <position position="97"/>
    </location>
</feature>
<accession>A0AAQ3T6Z0</accession>
<gene>
    <name evidence="1" type="ORF">U9M48_016847</name>
</gene>
<protein>
    <submittedName>
        <fullName evidence="1">Uncharacterized protein</fullName>
    </submittedName>
</protein>
<name>A0AAQ3T6Z0_PASNO</name>
<keyword evidence="2" id="KW-1185">Reference proteome</keyword>
<organism evidence="1 2">
    <name type="scientific">Paspalum notatum var. saurae</name>
    <dbReference type="NCBI Taxonomy" id="547442"/>
    <lineage>
        <taxon>Eukaryota</taxon>
        <taxon>Viridiplantae</taxon>
        <taxon>Streptophyta</taxon>
        <taxon>Embryophyta</taxon>
        <taxon>Tracheophyta</taxon>
        <taxon>Spermatophyta</taxon>
        <taxon>Magnoliopsida</taxon>
        <taxon>Liliopsida</taxon>
        <taxon>Poales</taxon>
        <taxon>Poaceae</taxon>
        <taxon>PACMAD clade</taxon>
        <taxon>Panicoideae</taxon>
        <taxon>Andropogonodae</taxon>
        <taxon>Paspaleae</taxon>
        <taxon>Paspalinae</taxon>
        <taxon>Paspalum</taxon>
    </lineage>
</organism>
<dbReference type="AlphaFoldDB" id="A0AAQ3T6Z0"/>
<sequence length="97" mass="10999">MMSMRRWGAWSHECVRPGASQVGWISSPSKEAEADAARNGSPVFSRAHCCRGFMSVQYQAEFRLDMSIMVQALSPLLVTKQRPTLLSKKKKKKKKKK</sequence>
<evidence type="ECO:0000313" key="1">
    <source>
        <dbReference type="EMBL" id="WVZ67818.1"/>
    </source>
</evidence>
<dbReference type="EMBL" id="CP144748">
    <property type="protein sequence ID" value="WVZ67818.1"/>
    <property type="molecule type" value="Genomic_DNA"/>
</dbReference>
<reference evidence="1 2" key="1">
    <citation type="submission" date="2024-02" db="EMBL/GenBank/DDBJ databases">
        <title>High-quality chromosome-scale genome assembly of Pensacola bahiagrass (Paspalum notatum Flugge var. saurae).</title>
        <authorList>
            <person name="Vega J.M."/>
            <person name="Podio M."/>
            <person name="Orjuela J."/>
            <person name="Siena L.A."/>
            <person name="Pessino S.C."/>
            <person name="Combes M.C."/>
            <person name="Mariac C."/>
            <person name="Albertini E."/>
            <person name="Pupilli F."/>
            <person name="Ortiz J.P.A."/>
            <person name="Leblanc O."/>
        </authorList>
    </citation>
    <scope>NUCLEOTIDE SEQUENCE [LARGE SCALE GENOMIC DNA]</scope>
    <source>
        <strain evidence="1">R1</strain>
        <tissue evidence="1">Leaf</tissue>
    </source>
</reference>
<evidence type="ECO:0000313" key="2">
    <source>
        <dbReference type="Proteomes" id="UP001341281"/>
    </source>
</evidence>
<proteinExistence type="predicted"/>